<dbReference type="PANTHER" id="PTHR32305:SF15">
    <property type="entry name" value="PROTEIN RHSA-RELATED"/>
    <property type="match status" value="1"/>
</dbReference>
<keyword evidence="3" id="KW-1185">Reference proteome</keyword>
<dbReference type="InterPro" id="IPR050708">
    <property type="entry name" value="T6SS_VgrG/RHS"/>
</dbReference>
<evidence type="ECO:0000313" key="3">
    <source>
        <dbReference type="Proteomes" id="UP000001989"/>
    </source>
</evidence>
<feature type="chain" id="PRO_5039944960" evidence="1">
    <location>
        <begin position="32"/>
        <end position="1405"/>
    </location>
</feature>
<dbReference type="Pfam" id="PF05593">
    <property type="entry name" value="RHS_repeat"/>
    <property type="match status" value="1"/>
</dbReference>
<organism evidence="2 3">
    <name type="scientific">Rhizorhabdus wittichii (strain DSM 6014 / CCUG 31198 / JCM 15750 / NBRC 105917 / EY 4224 / RW1)</name>
    <name type="common">Sphingomonas wittichii</name>
    <dbReference type="NCBI Taxonomy" id="392499"/>
    <lineage>
        <taxon>Bacteria</taxon>
        <taxon>Pseudomonadati</taxon>
        <taxon>Pseudomonadota</taxon>
        <taxon>Alphaproteobacteria</taxon>
        <taxon>Sphingomonadales</taxon>
        <taxon>Sphingomonadaceae</taxon>
        <taxon>Rhizorhabdus</taxon>
    </lineage>
</organism>
<evidence type="ECO:0000256" key="1">
    <source>
        <dbReference type="SAM" id="SignalP"/>
    </source>
</evidence>
<dbReference type="EMBL" id="CP000699">
    <property type="protein sequence ID" value="ABQ71210.1"/>
    <property type="molecule type" value="Genomic_DNA"/>
</dbReference>
<sequence>MAVAPTRLNIWKSRSSPFVIAWAALAAPAIAQSVPAPAPPIRSVIDENGVDLSRGTFNVTTPGVSIGAGPGALSFSQTWTGSGWRDTITATLTGNLAHPVVSIGGISESFTADSAGNYTADQGNGASLTYYSAFNQYKYVGRDGTRISFSPVVINRMASNLGTAEIITTPDGNQTVYRFEWANYLWRTISISNDYGYQIRFSYASNNPQFPVEFGTITKAVASNGIIDYCSETDPAPCNYSRKWPSISFALTGDYNSGSQTVNDAMNNVTRYTYSGGKIVAIKRPGSTTDTIGIGYDANLRVNGYNNSASNWTYTYVDAGSTRTTTRTNVAGKSIQAVTDPFNGILTSYRDENNHTTSYLHDSLGRLTRVTAQEGNYVGYGLDARGNVSSTTYVAKGGSVPNIVTLASFPATCTVIFTCNKPQTTTDAKGNVTNYTYDPANGNLLTVAAPAVTGGRPTTTYSYTPLSAYFKRFPDGSFSAAAPISTLTGVTICRTAATCPGNVNENKSTYAYGTPSTPNNLLLTAESHGAGNGSLTATTNYGYDPVGNRLTIDGPNPGSADTTRFRYDMNRQLVGIVGPDPDGAGTLKNRAQRYTYNADGRVTLIEQGTTPGQADNDWAQFNSLQEQATGYDNAMRPYRTATIAGGIMYTLTEFSYDALGRPDCVAVRMNQPTFGSVTPACTQVTPAGGFGRDRILKYGYDAAGQVLSVTTGYGTTLSRAEASYTYTPNGQIASMADAKNNLTSYVYDGFDRLKVTYFPNKTGGGSTSNCALSTTDCEELTYDANSNIVDRRVRNGSHIVQAFDALNRLASRSLPAGSGNPNPAFTYDLVGNLLTANNSNSSPVYSHGLTFTWDALGRKRSETSTYNGTGAIMKTMDYDLAGNRTKFAWPDLYVTYDYDNVNEMTAARENGGSFVLASFTYDDLGRRTSLTRGNNTQTNYTYDPVSRLETIGFGGGGSGTLITLWNYNPANEIGARVNSNDAYAWTGGVNANKSYGRNGLNQYTTVGSSSLSYDPKANLTSINGVAYTFGTENTLTTGAGGSYWHDALQRITYLTSTSQRQDYDGDQLIGIYNSANTLVRRYVFGPGIDEPILWYEGTGTADRRYMDADERGSIIRVTSQGGGLIRINTYDEFGVPGANNLGRFQYTGQVWMADIGKYNYKNRLYAPEIGRFMQPDPIGYDGGANLYNYVGANPVNFTDPMGFAPDSNNQCTAWWCTLVASGAVPGEPSGSSSGGGAPIFDPLGGASFNFQGWGALSSFVANSPLFMTYKPYIDLSAPAKPKPQNEARMKPETKKYLCGKLSSNEFNVPKTFRNVLTDRHSRTNGKSNWSVPRFRQAENFLYATGQWRSPSTDGSTYPGVYIHQFSKYVSSNTSEFSWDALNAGLDGVDHKNDTAAELKAFCNVR</sequence>
<dbReference type="Proteomes" id="UP000001989">
    <property type="component" value="Chromosome"/>
</dbReference>
<name>A0A9J9LGJ5_RHIWR</name>
<dbReference type="InterPro" id="IPR022385">
    <property type="entry name" value="Rhs_assc_core"/>
</dbReference>
<dbReference type="Gene3D" id="2.180.10.10">
    <property type="entry name" value="RHS repeat-associated core"/>
    <property type="match status" value="3"/>
</dbReference>
<dbReference type="InterPro" id="IPR031325">
    <property type="entry name" value="RHS_repeat"/>
</dbReference>
<protein>
    <submittedName>
        <fullName evidence="2">YD repeat protein</fullName>
    </submittedName>
</protein>
<feature type="signal peptide" evidence="1">
    <location>
        <begin position="1"/>
        <end position="31"/>
    </location>
</feature>
<evidence type="ECO:0000313" key="2">
    <source>
        <dbReference type="EMBL" id="ABQ71210.1"/>
    </source>
</evidence>
<dbReference type="KEGG" id="swi:Swit_4873"/>
<accession>A0A9J9LGJ5</accession>
<dbReference type="OrthoDB" id="6057489at2"/>
<dbReference type="NCBIfam" id="TIGR03696">
    <property type="entry name" value="Rhs_assc_core"/>
    <property type="match status" value="1"/>
</dbReference>
<reference evidence="2 3" key="1">
    <citation type="journal article" date="2010" name="J. Bacteriol.">
        <title>Genome sequence of the dioxin-mineralizing bacterium Sphingomonas wittichii RW1.</title>
        <authorList>
            <person name="Miller T.R."/>
            <person name="Delcher A.L."/>
            <person name="Salzberg S.L."/>
            <person name="Saunders E."/>
            <person name="Detter J.C."/>
            <person name="Halden R.U."/>
        </authorList>
    </citation>
    <scope>NUCLEOTIDE SEQUENCE [LARGE SCALE GENOMIC DNA]</scope>
    <source>
        <strain evidence="3">DSM 6014 / CCUG 31198 / JCM 15750 / NBRC 105917 / EY 4224 / RW1</strain>
    </source>
</reference>
<keyword evidence="1" id="KW-0732">Signal</keyword>
<dbReference type="PANTHER" id="PTHR32305">
    <property type="match status" value="1"/>
</dbReference>
<proteinExistence type="predicted"/>
<gene>
    <name evidence="2" type="ordered locus">Swit_4873</name>
</gene>